<sequence length="51" mass="5748">MQEIEILTIKVDLIGLAKLLKFNELCVLGHFFDDHLCFWDDLLGGVSALSL</sequence>
<accession>A0A511QJ68</accession>
<reference evidence="1 2" key="1">
    <citation type="submission" date="2019-07" db="EMBL/GenBank/DDBJ databases">
        <title>Whole genome shotgun sequence of Vibrio sagamiensis NBRC 104589.</title>
        <authorList>
            <person name="Hosoyama A."/>
            <person name="Uohara A."/>
            <person name="Ohji S."/>
            <person name="Ichikawa N."/>
        </authorList>
    </citation>
    <scope>NUCLEOTIDE SEQUENCE [LARGE SCALE GENOMIC DNA]</scope>
    <source>
        <strain evidence="1 2">NBRC 104589</strain>
    </source>
</reference>
<proteinExistence type="predicted"/>
<evidence type="ECO:0000313" key="1">
    <source>
        <dbReference type="EMBL" id="GEM77368.1"/>
    </source>
</evidence>
<dbReference type="EMBL" id="BJXJ01000050">
    <property type="protein sequence ID" value="GEM77368.1"/>
    <property type="molecule type" value="Genomic_DNA"/>
</dbReference>
<protein>
    <submittedName>
        <fullName evidence="1">Uncharacterized protein</fullName>
    </submittedName>
</protein>
<comment type="caution">
    <text evidence="1">The sequence shown here is derived from an EMBL/GenBank/DDBJ whole genome shotgun (WGS) entry which is preliminary data.</text>
</comment>
<keyword evidence="2" id="KW-1185">Reference proteome</keyword>
<organism evidence="1 2">
    <name type="scientific">Vibrio sagamiensis NBRC 104589</name>
    <dbReference type="NCBI Taxonomy" id="1219064"/>
    <lineage>
        <taxon>Bacteria</taxon>
        <taxon>Pseudomonadati</taxon>
        <taxon>Pseudomonadota</taxon>
        <taxon>Gammaproteobacteria</taxon>
        <taxon>Vibrionales</taxon>
        <taxon>Vibrionaceae</taxon>
        <taxon>Vibrio</taxon>
    </lineage>
</organism>
<dbReference type="Proteomes" id="UP000321922">
    <property type="component" value="Unassembled WGS sequence"/>
</dbReference>
<name>A0A511QJ68_9VIBR</name>
<dbReference type="AlphaFoldDB" id="A0A511QJ68"/>
<gene>
    <name evidence="1" type="ORF">VSA01S_34800</name>
</gene>
<evidence type="ECO:0000313" key="2">
    <source>
        <dbReference type="Proteomes" id="UP000321922"/>
    </source>
</evidence>